<proteinExistence type="predicted"/>
<comment type="caution">
    <text evidence="1">The sequence shown here is derived from an EMBL/GenBank/DDBJ whole genome shotgun (WGS) entry which is preliminary data.</text>
</comment>
<name>A0A939MI17_9MICO</name>
<accession>A0A939MI17</accession>
<dbReference type="Proteomes" id="UP000664382">
    <property type="component" value="Unassembled WGS sequence"/>
</dbReference>
<dbReference type="Gene3D" id="3.30.70.100">
    <property type="match status" value="1"/>
</dbReference>
<keyword evidence="2" id="KW-1185">Reference proteome</keyword>
<organism evidence="1 2">
    <name type="scientific">Leucobacter weissii</name>
    <dbReference type="NCBI Taxonomy" id="1983706"/>
    <lineage>
        <taxon>Bacteria</taxon>
        <taxon>Bacillati</taxon>
        <taxon>Actinomycetota</taxon>
        <taxon>Actinomycetes</taxon>
        <taxon>Micrococcales</taxon>
        <taxon>Microbacteriaceae</taxon>
        <taxon>Leucobacter</taxon>
    </lineage>
</organism>
<gene>
    <name evidence="1" type="ORF">J4H92_05105</name>
</gene>
<dbReference type="InterPro" id="IPR011008">
    <property type="entry name" value="Dimeric_a/b-barrel"/>
</dbReference>
<dbReference type="EMBL" id="JAGDYM010000005">
    <property type="protein sequence ID" value="MBO1901323.1"/>
    <property type="molecule type" value="Genomic_DNA"/>
</dbReference>
<reference evidence="1" key="1">
    <citation type="submission" date="2021-03" db="EMBL/GenBank/DDBJ databases">
        <title>Leucobacter chromiisoli sp. nov., isolated from chromium-containing soil of chemical plant.</title>
        <authorList>
            <person name="Xu Z."/>
        </authorList>
    </citation>
    <scope>NUCLEOTIDE SEQUENCE</scope>
    <source>
        <strain evidence="1">S27</strain>
    </source>
</reference>
<evidence type="ECO:0000313" key="2">
    <source>
        <dbReference type="Proteomes" id="UP000664382"/>
    </source>
</evidence>
<dbReference type="SUPFAM" id="SSF54909">
    <property type="entry name" value="Dimeric alpha+beta barrel"/>
    <property type="match status" value="1"/>
</dbReference>
<dbReference type="RefSeq" id="WP_208096803.1">
    <property type="nucleotide sequence ID" value="NZ_JAGDYM010000005.1"/>
</dbReference>
<protein>
    <submittedName>
        <fullName evidence="1">Uncharacterized protein</fullName>
    </submittedName>
</protein>
<dbReference type="AlphaFoldDB" id="A0A939MI17"/>
<sequence length="112" mass="12353">MSRTEAPAEILIALLNAREGREDEFNAWYTEEHLPEVVRLPGILTAQRYEIPEALLGRLPYRYATVYRVEGSAAAALQEILSAEFSSNSEAIDAEQMVFSPFAPLGAPIAAE</sequence>
<evidence type="ECO:0000313" key="1">
    <source>
        <dbReference type="EMBL" id="MBO1901323.1"/>
    </source>
</evidence>